<dbReference type="EMBL" id="CP042467">
    <property type="protein sequence ID" value="QED30310.1"/>
    <property type="molecule type" value="Genomic_DNA"/>
</dbReference>
<gene>
    <name evidence="2" type="ORF">FRD01_07995</name>
</gene>
<proteinExistence type="predicted"/>
<evidence type="ECO:0000259" key="1">
    <source>
        <dbReference type="SMART" id="SM00327"/>
    </source>
</evidence>
<dbReference type="Pfam" id="PF05762">
    <property type="entry name" value="VWA_CoxE"/>
    <property type="match status" value="1"/>
</dbReference>
<reference evidence="2 3" key="1">
    <citation type="submission" date="2019-08" db="EMBL/GenBank/DDBJ databases">
        <authorList>
            <person name="Liang Q."/>
        </authorList>
    </citation>
    <scope>NUCLEOTIDE SEQUENCE [LARGE SCALE GENOMIC DNA]</scope>
    <source>
        <strain evidence="2 3">V1718</strain>
    </source>
</reference>
<evidence type="ECO:0000313" key="3">
    <source>
        <dbReference type="Proteomes" id="UP000321595"/>
    </source>
</evidence>
<dbReference type="SMART" id="SM00327">
    <property type="entry name" value="VWA"/>
    <property type="match status" value="1"/>
</dbReference>
<organism evidence="2 3">
    <name type="scientific">Microvenator marinus</name>
    <dbReference type="NCBI Taxonomy" id="2600177"/>
    <lineage>
        <taxon>Bacteria</taxon>
        <taxon>Deltaproteobacteria</taxon>
        <taxon>Bradymonadales</taxon>
        <taxon>Microvenatoraceae</taxon>
        <taxon>Microvenator</taxon>
    </lineage>
</organism>
<feature type="domain" description="VWFA" evidence="1">
    <location>
        <begin position="229"/>
        <end position="388"/>
    </location>
</feature>
<dbReference type="OrthoDB" id="9789979at2"/>
<accession>A0A5B8XXH6</accession>
<dbReference type="InterPro" id="IPR002035">
    <property type="entry name" value="VWF_A"/>
</dbReference>
<evidence type="ECO:0000313" key="2">
    <source>
        <dbReference type="EMBL" id="QED30310.1"/>
    </source>
</evidence>
<name>A0A5B8XXH6_9DELT</name>
<dbReference type="Gene3D" id="3.40.50.410">
    <property type="entry name" value="von Willebrand factor, type A domain"/>
    <property type="match status" value="1"/>
</dbReference>
<dbReference type="Proteomes" id="UP000321595">
    <property type="component" value="Chromosome"/>
</dbReference>
<dbReference type="AlphaFoldDB" id="A0A5B8XXH6"/>
<dbReference type="PANTHER" id="PTHR30634">
    <property type="entry name" value="OUTER MEMBRANE LOLAB LIPOPROTEIN INSERTION APPARATUS"/>
    <property type="match status" value="1"/>
</dbReference>
<protein>
    <submittedName>
        <fullName evidence="2">VWA domain-containing protein</fullName>
    </submittedName>
</protein>
<dbReference type="InterPro" id="IPR008912">
    <property type="entry name" value="Uncharacterised_CoxE"/>
</dbReference>
<keyword evidence="3" id="KW-1185">Reference proteome</keyword>
<dbReference type="InterPro" id="IPR050458">
    <property type="entry name" value="LolB"/>
</dbReference>
<dbReference type="PANTHER" id="PTHR30634:SF16">
    <property type="entry name" value="OUTER-MEMBRANE LIPOPROTEIN LOLB"/>
    <property type="match status" value="1"/>
</dbReference>
<dbReference type="SUPFAM" id="SSF53300">
    <property type="entry name" value="vWA-like"/>
    <property type="match status" value="1"/>
</dbReference>
<dbReference type="InterPro" id="IPR036465">
    <property type="entry name" value="vWFA_dom_sf"/>
</dbReference>
<dbReference type="KEGG" id="bbae:FRD01_07995"/>
<sequence>MIAAKKPAQPKSLIRRPEVDEDVRKSRWRLILGDDSGASGFGLSAENSRRALLLDYLYRRELGPRRNIRAKNKKGGSEASELTVPEWINGVHELFPKRTIERLEKDAIDRYQIEEIVTRPEILNRATPNLTLLKAVLRTKHLMNQEVLHAAKRIVEEVVRELMEKLAREIQTPFLGALNRKRRSALKIAKNFDAAQTIRRNLKHWDPESQKLIVQNPIFFTRIRRHAEKWRLIIVVDQSGSMLENVIHAAVSASIFHKLNQLKSNLVAFDTQVVDLSESVSDPVETLLNVQLGGGTDIANALEYASKLVDDPNRTIVVLITDFFEGGPVEHLFAMAKGLVEQGTHVLGLAALDGQAEPHFDREIAQRLANLGVHIGAMTPGELAQWVAEKIR</sequence>